<dbReference type="AlphaFoldDB" id="A0A8X6P5F4"/>
<evidence type="ECO:0000313" key="2">
    <source>
        <dbReference type="Proteomes" id="UP000887013"/>
    </source>
</evidence>
<dbReference type="InterPro" id="IPR012337">
    <property type="entry name" value="RNaseH-like_sf"/>
</dbReference>
<proteinExistence type="predicted"/>
<organism evidence="1 2">
    <name type="scientific">Nephila pilipes</name>
    <name type="common">Giant wood spider</name>
    <name type="synonym">Nephila maculata</name>
    <dbReference type="NCBI Taxonomy" id="299642"/>
    <lineage>
        <taxon>Eukaryota</taxon>
        <taxon>Metazoa</taxon>
        <taxon>Ecdysozoa</taxon>
        <taxon>Arthropoda</taxon>
        <taxon>Chelicerata</taxon>
        <taxon>Arachnida</taxon>
        <taxon>Araneae</taxon>
        <taxon>Araneomorphae</taxon>
        <taxon>Entelegynae</taxon>
        <taxon>Araneoidea</taxon>
        <taxon>Nephilidae</taxon>
        <taxon>Nephila</taxon>
    </lineage>
</organism>
<name>A0A8X6P5F4_NEPPI</name>
<dbReference type="OrthoDB" id="6537797at2759"/>
<dbReference type="SUPFAM" id="SSF53098">
    <property type="entry name" value="Ribonuclease H-like"/>
    <property type="match status" value="1"/>
</dbReference>
<protein>
    <recommendedName>
        <fullName evidence="3">Integrase catalytic domain-containing protein</fullName>
    </recommendedName>
</protein>
<gene>
    <name evidence="1" type="ORF">NPIL_335571</name>
</gene>
<comment type="caution">
    <text evidence="1">The sequence shown here is derived from an EMBL/GenBank/DDBJ whole genome shotgun (WGS) entry which is preliminary data.</text>
</comment>
<evidence type="ECO:0008006" key="3">
    <source>
        <dbReference type="Google" id="ProtNLM"/>
    </source>
</evidence>
<dbReference type="GO" id="GO:0003676">
    <property type="term" value="F:nucleic acid binding"/>
    <property type="evidence" value="ECO:0007669"/>
    <property type="project" value="InterPro"/>
</dbReference>
<reference evidence="1" key="1">
    <citation type="submission" date="2020-08" db="EMBL/GenBank/DDBJ databases">
        <title>Multicomponent nature underlies the extraordinary mechanical properties of spider dragline silk.</title>
        <authorList>
            <person name="Kono N."/>
            <person name="Nakamura H."/>
            <person name="Mori M."/>
            <person name="Yoshida Y."/>
            <person name="Ohtoshi R."/>
            <person name="Malay A.D."/>
            <person name="Moran D.A.P."/>
            <person name="Tomita M."/>
            <person name="Numata K."/>
            <person name="Arakawa K."/>
        </authorList>
    </citation>
    <scope>NUCLEOTIDE SEQUENCE</scope>
</reference>
<keyword evidence="2" id="KW-1185">Reference proteome</keyword>
<evidence type="ECO:0000313" key="1">
    <source>
        <dbReference type="EMBL" id="GFT47438.1"/>
    </source>
</evidence>
<dbReference type="InterPro" id="IPR036397">
    <property type="entry name" value="RNaseH_sf"/>
</dbReference>
<dbReference type="Gene3D" id="3.30.420.10">
    <property type="entry name" value="Ribonuclease H-like superfamily/Ribonuclease H"/>
    <property type="match status" value="1"/>
</dbReference>
<sequence length="143" mass="16390">MLHNMPKIQSPEAYCEPHTTFRFNPERFRPVHVDLVGPFLLSDDLTYLLIRIDCYTRWPEAISLSDMFSETVAKTFIANWPEIHVGNTAYPNYSELHPSSNVVVERLYHSLKQALRCQIDRIITSDTAGSTNRHQGGPQCILS</sequence>
<dbReference type="Proteomes" id="UP000887013">
    <property type="component" value="Unassembled WGS sequence"/>
</dbReference>
<accession>A0A8X6P5F4</accession>
<dbReference type="EMBL" id="BMAW01064846">
    <property type="protein sequence ID" value="GFT47438.1"/>
    <property type="molecule type" value="Genomic_DNA"/>
</dbReference>